<evidence type="ECO:0008006" key="3">
    <source>
        <dbReference type="Google" id="ProtNLM"/>
    </source>
</evidence>
<dbReference type="eggNOG" id="arCOG06787">
    <property type="taxonomic scope" value="Archaea"/>
</dbReference>
<name>W0JT01_9EURY</name>
<evidence type="ECO:0000313" key="1">
    <source>
        <dbReference type="EMBL" id="AHG00330.1"/>
    </source>
</evidence>
<dbReference type="Pfam" id="PF25941">
    <property type="entry name" value="PDDEXK_16"/>
    <property type="match status" value="1"/>
</dbReference>
<dbReference type="EMBL" id="CP007055">
    <property type="protein sequence ID" value="AHG00330.1"/>
    <property type="molecule type" value="Genomic_DNA"/>
</dbReference>
<evidence type="ECO:0000313" key="2">
    <source>
        <dbReference type="Proteomes" id="UP000019024"/>
    </source>
</evidence>
<accession>W0JT01</accession>
<protein>
    <recommendedName>
        <fullName evidence="3">PD(D/E)XK endonuclease domain-containing protein</fullName>
    </recommendedName>
</protein>
<proteinExistence type="predicted"/>
<dbReference type="KEGG" id="hlr:HALLA_17520"/>
<dbReference type="Proteomes" id="UP000019024">
    <property type="component" value="Chromosome"/>
</dbReference>
<dbReference type="RefSeq" id="WP_049953573.1">
    <property type="nucleotide sequence ID" value="NZ_CP007055.1"/>
</dbReference>
<organism evidence="1 2">
    <name type="scientific">Halostagnicola larsenii XH-48</name>
    <dbReference type="NCBI Taxonomy" id="797299"/>
    <lineage>
        <taxon>Archaea</taxon>
        <taxon>Methanobacteriati</taxon>
        <taxon>Methanobacteriota</taxon>
        <taxon>Stenosarchaea group</taxon>
        <taxon>Halobacteria</taxon>
        <taxon>Halobacteriales</taxon>
        <taxon>Natrialbaceae</taxon>
        <taxon>Halostagnicola</taxon>
    </lineage>
</organism>
<dbReference type="STRING" id="797299.HALLA_17520"/>
<dbReference type="InterPro" id="IPR058715">
    <property type="entry name" value="PDDEXK_nuclease-rel"/>
</dbReference>
<gene>
    <name evidence="1" type="ORF">HALLA_17520</name>
</gene>
<dbReference type="OrthoDB" id="189742at2157"/>
<reference evidence="1 2" key="1">
    <citation type="submission" date="2014-01" db="EMBL/GenBank/DDBJ databases">
        <authorList>
            <consortium name="DOE Joint Genome Institute"/>
            <person name="Anderson I."/>
            <person name="Huntemann M."/>
            <person name="Han J."/>
            <person name="Chen A."/>
            <person name="Kyrpides N."/>
            <person name="Mavromatis K."/>
            <person name="Markowitz V."/>
            <person name="Palaniappan K."/>
            <person name="Ivanova N."/>
            <person name="Schaumberg A."/>
            <person name="Pati A."/>
            <person name="Liolios K."/>
            <person name="Nordberg H.P."/>
            <person name="Cantor M.N."/>
            <person name="Hua S.X."/>
            <person name="Woyke T."/>
        </authorList>
    </citation>
    <scope>NUCLEOTIDE SEQUENCE [LARGE SCALE GENOMIC DNA]</scope>
    <source>
        <strain evidence="1 2">XH-48</strain>
    </source>
</reference>
<keyword evidence="2" id="KW-1185">Reference proteome</keyword>
<dbReference type="GeneID" id="25146203"/>
<dbReference type="AlphaFoldDB" id="W0JT01"/>
<dbReference type="HOGENOM" id="CLU_130793_0_0_2"/>
<sequence length="131" mass="15186">MPSHKANKYGTACEYYLAEKYRVDLVDENGTRIDTSWYDGLKNGVPWEFKATKYKHADGQPGNFKVYKRYHRKLQRNGGRYGFAVYRKRGRGTQILKTTSIPASRLPTLRWHGGGDHRDTKQAKISIEDVF</sequence>